<keyword evidence="2" id="KW-1185">Reference proteome</keyword>
<dbReference type="EMBL" id="NNRM01000021">
    <property type="protein sequence ID" value="OYR25871.1"/>
    <property type="molecule type" value="Genomic_DNA"/>
</dbReference>
<dbReference type="AlphaFoldDB" id="A0A256GGY1"/>
<evidence type="ECO:0000313" key="1">
    <source>
        <dbReference type="EMBL" id="OYR25871.1"/>
    </source>
</evidence>
<reference evidence="1 2" key="1">
    <citation type="submission" date="2017-07" db="EMBL/GenBank/DDBJ databases">
        <title>Phylogenetic study on the rhizospheric bacterium Ochrobactrum sp. A44.</title>
        <authorList>
            <person name="Krzyzanowska D.M."/>
            <person name="Ossowicki A."/>
            <person name="Rajewska M."/>
            <person name="Maciag T."/>
            <person name="Kaczynski Z."/>
            <person name="Czerwicka M."/>
            <person name="Jafra S."/>
        </authorList>
    </citation>
    <scope>NUCLEOTIDE SEQUENCE [LARGE SCALE GENOMIC DNA]</scope>
    <source>
        <strain evidence="1 2">CCUG 30717</strain>
    </source>
</reference>
<dbReference type="Proteomes" id="UP000216188">
    <property type="component" value="Unassembled WGS sequence"/>
</dbReference>
<evidence type="ECO:0000313" key="2">
    <source>
        <dbReference type="Proteomes" id="UP000216188"/>
    </source>
</evidence>
<dbReference type="RefSeq" id="WP_094543682.1">
    <property type="nucleotide sequence ID" value="NZ_JBHEEM010000011.1"/>
</dbReference>
<organism evidence="1 2">
    <name type="scientific">Brucella pseudogrignonensis</name>
    <dbReference type="NCBI Taxonomy" id="419475"/>
    <lineage>
        <taxon>Bacteria</taxon>
        <taxon>Pseudomonadati</taxon>
        <taxon>Pseudomonadota</taxon>
        <taxon>Alphaproteobacteria</taxon>
        <taxon>Hyphomicrobiales</taxon>
        <taxon>Brucellaceae</taxon>
        <taxon>Brucella/Ochrobactrum group</taxon>
        <taxon>Brucella</taxon>
    </lineage>
</organism>
<proteinExistence type="predicted"/>
<sequence>MSATVYPTQDGNFIATCQITGKGASGRTRHHALRNLLSSASPASQAADEKSLTAFNKRGEALLSGQE</sequence>
<comment type="caution">
    <text evidence="1">The sequence shown here is derived from an EMBL/GenBank/DDBJ whole genome shotgun (WGS) entry which is preliminary data.</text>
</comment>
<name>A0A256GGY1_9HYPH</name>
<protein>
    <submittedName>
        <fullName evidence="1">Uncharacterized protein</fullName>
    </submittedName>
</protein>
<accession>A0A256GGY1</accession>
<gene>
    <name evidence="1" type="ORF">CEV34_2659</name>
</gene>